<feature type="transmembrane region" description="Helical" evidence="3">
    <location>
        <begin position="45"/>
        <end position="68"/>
    </location>
</feature>
<protein>
    <recommendedName>
        <fullName evidence="1">diguanylate cyclase</fullName>
        <ecNumber evidence="1">2.7.7.65</ecNumber>
    </recommendedName>
</protein>
<dbReference type="GO" id="GO:0052621">
    <property type="term" value="F:diguanylate cyclase activity"/>
    <property type="evidence" value="ECO:0007669"/>
    <property type="project" value="UniProtKB-EC"/>
</dbReference>
<evidence type="ECO:0000313" key="6">
    <source>
        <dbReference type="Proteomes" id="UP000646579"/>
    </source>
</evidence>
<dbReference type="InterPro" id="IPR000160">
    <property type="entry name" value="GGDEF_dom"/>
</dbReference>
<dbReference type="PROSITE" id="PS50887">
    <property type="entry name" value="GGDEF"/>
    <property type="match status" value="1"/>
</dbReference>
<gene>
    <name evidence="5" type="ORF">GCM10007989_37290</name>
</gene>
<organism evidence="5 6">
    <name type="scientific">Devosia pacifica</name>
    <dbReference type="NCBI Taxonomy" id="1335967"/>
    <lineage>
        <taxon>Bacteria</taxon>
        <taxon>Pseudomonadati</taxon>
        <taxon>Pseudomonadota</taxon>
        <taxon>Alphaproteobacteria</taxon>
        <taxon>Hyphomicrobiales</taxon>
        <taxon>Devosiaceae</taxon>
        <taxon>Devosia</taxon>
    </lineage>
</organism>
<keyword evidence="3" id="KW-0472">Membrane</keyword>
<dbReference type="RefSeq" id="WP_189427323.1">
    <property type="nucleotide sequence ID" value="NZ_BMZE01000005.1"/>
</dbReference>
<keyword evidence="3" id="KW-0812">Transmembrane</keyword>
<dbReference type="Proteomes" id="UP000646579">
    <property type="component" value="Unassembled WGS sequence"/>
</dbReference>
<dbReference type="NCBIfam" id="TIGR00254">
    <property type="entry name" value="GGDEF"/>
    <property type="match status" value="1"/>
</dbReference>
<evidence type="ECO:0000256" key="3">
    <source>
        <dbReference type="SAM" id="Phobius"/>
    </source>
</evidence>
<dbReference type="SMART" id="SM00267">
    <property type="entry name" value="GGDEF"/>
    <property type="match status" value="1"/>
</dbReference>
<feature type="transmembrane region" description="Helical" evidence="3">
    <location>
        <begin position="18"/>
        <end position="39"/>
    </location>
</feature>
<feature type="domain" description="GGDEF" evidence="4">
    <location>
        <begin position="113"/>
        <end position="244"/>
    </location>
</feature>
<keyword evidence="3" id="KW-1133">Transmembrane helix</keyword>
<dbReference type="GO" id="GO:0043709">
    <property type="term" value="P:cell adhesion involved in single-species biofilm formation"/>
    <property type="evidence" value="ECO:0007669"/>
    <property type="project" value="TreeGrafter"/>
</dbReference>
<dbReference type="EMBL" id="BMZE01000005">
    <property type="protein sequence ID" value="GHA37933.1"/>
    <property type="molecule type" value="Genomic_DNA"/>
</dbReference>
<dbReference type="InterPro" id="IPR029787">
    <property type="entry name" value="Nucleotide_cyclase"/>
</dbReference>
<dbReference type="InterPro" id="IPR043128">
    <property type="entry name" value="Rev_trsase/Diguanyl_cyclase"/>
</dbReference>
<dbReference type="AlphaFoldDB" id="A0A918VZ95"/>
<accession>A0A918VZ95</accession>
<dbReference type="EC" id="2.7.7.65" evidence="1"/>
<dbReference type="SUPFAM" id="SSF55073">
    <property type="entry name" value="Nucleotide cyclase"/>
    <property type="match status" value="1"/>
</dbReference>
<dbReference type="Pfam" id="PF00990">
    <property type="entry name" value="GGDEF"/>
    <property type="match status" value="1"/>
</dbReference>
<reference evidence="5" key="2">
    <citation type="submission" date="2020-09" db="EMBL/GenBank/DDBJ databases">
        <authorList>
            <person name="Sun Q."/>
            <person name="Kim S."/>
        </authorList>
    </citation>
    <scope>NUCLEOTIDE SEQUENCE</scope>
    <source>
        <strain evidence="5">KCTC 32437</strain>
    </source>
</reference>
<keyword evidence="6" id="KW-1185">Reference proteome</keyword>
<dbReference type="GO" id="GO:1902201">
    <property type="term" value="P:negative regulation of bacterial-type flagellum-dependent cell motility"/>
    <property type="evidence" value="ECO:0007669"/>
    <property type="project" value="TreeGrafter"/>
</dbReference>
<proteinExistence type="predicted"/>
<dbReference type="Gene3D" id="3.30.70.270">
    <property type="match status" value="1"/>
</dbReference>
<comment type="catalytic activity">
    <reaction evidence="2">
        <text>2 GTP = 3',3'-c-di-GMP + 2 diphosphate</text>
        <dbReference type="Rhea" id="RHEA:24898"/>
        <dbReference type="ChEBI" id="CHEBI:33019"/>
        <dbReference type="ChEBI" id="CHEBI:37565"/>
        <dbReference type="ChEBI" id="CHEBI:58805"/>
        <dbReference type="EC" id="2.7.7.65"/>
    </reaction>
</comment>
<dbReference type="GO" id="GO:0005886">
    <property type="term" value="C:plasma membrane"/>
    <property type="evidence" value="ECO:0007669"/>
    <property type="project" value="TreeGrafter"/>
</dbReference>
<evidence type="ECO:0000256" key="1">
    <source>
        <dbReference type="ARBA" id="ARBA00012528"/>
    </source>
</evidence>
<comment type="caution">
    <text evidence="5">The sequence shown here is derived from an EMBL/GenBank/DDBJ whole genome shotgun (WGS) entry which is preliminary data.</text>
</comment>
<dbReference type="CDD" id="cd01949">
    <property type="entry name" value="GGDEF"/>
    <property type="match status" value="1"/>
</dbReference>
<evidence type="ECO:0000313" key="5">
    <source>
        <dbReference type="EMBL" id="GHA37933.1"/>
    </source>
</evidence>
<evidence type="ECO:0000259" key="4">
    <source>
        <dbReference type="PROSITE" id="PS50887"/>
    </source>
</evidence>
<name>A0A918VZ95_9HYPH</name>
<dbReference type="PANTHER" id="PTHR45138">
    <property type="entry name" value="REGULATORY COMPONENTS OF SENSORY TRANSDUCTION SYSTEM"/>
    <property type="match status" value="1"/>
</dbReference>
<sequence>MTAAGTSLPPQAWSRIRVIWLIMTVVSVVVSVLLTTLILNRFSAGISIAGLMAATVMPLTLGSPLIFYMTLKHEQIRHANARLTVLATIDWLTGCLNRGAFSDRVETELATGVNGALLIADADAFKLVNDKFGHQQGDVALRLIADAIKSAVPQTAHVGRLGGEEFGVFVAGTTAEEARELAADISHAVRSAHFAPTERDWPLSISIGIAQSHKGLMFDELYRLADAGLYARKAERALIRTSEAASASLERDAA</sequence>
<dbReference type="PANTHER" id="PTHR45138:SF9">
    <property type="entry name" value="DIGUANYLATE CYCLASE DGCM-RELATED"/>
    <property type="match status" value="1"/>
</dbReference>
<evidence type="ECO:0000256" key="2">
    <source>
        <dbReference type="ARBA" id="ARBA00034247"/>
    </source>
</evidence>
<reference evidence="5" key="1">
    <citation type="journal article" date="2014" name="Int. J. Syst. Evol. Microbiol.">
        <title>Complete genome sequence of Corynebacterium casei LMG S-19264T (=DSM 44701T), isolated from a smear-ripened cheese.</title>
        <authorList>
            <consortium name="US DOE Joint Genome Institute (JGI-PGF)"/>
            <person name="Walter F."/>
            <person name="Albersmeier A."/>
            <person name="Kalinowski J."/>
            <person name="Ruckert C."/>
        </authorList>
    </citation>
    <scope>NUCLEOTIDE SEQUENCE</scope>
    <source>
        <strain evidence="5">KCTC 32437</strain>
    </source>
</reference>
<dbReference type="InterPro" id="IPR050469">
    <property type="entry name" value="Diguanylate_Cyclase"/>
</dbReference>